<dbReference type="SUPFAM" id="SSF52980">
    <property type="entry name" value="Restriction endonuclease-like"/>
    <property type="match status" value="1"/>
</dbReference>
<dbReference type="InterPro" id="IPR000212">
    <property type="entry name" value="DNA_helicase_UvrD/REP"/>
</dbReference>
<keyword evidence="9" id="KW-0234">DNA repair</keyword>
<dbReference type="InterPro" id="IPR027417">
    <property type="entry name" value="P-loop_NTPase"/>
</dbReference>
<evidence type="ECO:0000256" key="15">
    <source>
        <dbReference type="PROSITE-ProRule" id="PRU00560"/>
    </source>
</evidence>
<dbReference type="InterPro" id="IPR014151">
    <property type="entry name" value="DNA_helicase_AddA"/>
</dbReference>
<keyword evidence="20" id="KW-1185">Reference proteome</keyword>
<evidence type="ECO:0000256" key="14">
    <source>
        <dbReference type="ARBA" id="ARBA00048988"/>
    </source>
</evidence>
<keyword evidence="3" id="KW-0227">DNA damage</keyword>
<evidence type="ECO:0000256" key="7">
    <source>
        <dbReference type="ARBA" id="ARBA00022840"/>
    </source>
</evidence>
<feature type="region of interest" description="Disordered" evidence="16">
    <location>
        <begin position="908"/>
        <end position="952"/>
    </location>
</feature>
<dbReference type="Pfam" id="PF12705">
    <property type="entry name" value="PDDEXK_1"/>
    <property type="match status" value="1"/>
</dbReference>
<dbReference type="NCBIfam" id="TIGR02784">
    <property type="entry name" value="addA_alphas"/>
    <property type="match status" value="1"/>
</dbReference>
<evidence type="ECO:0000256" key="2">
    <source>
        <dbReference type="ARBA" id="ARBA00022741"/>
    </source>
</evidence>
<evidence type="ECO:0000259" key="18">
    <source>
        <dbReference type="PROSITE" id="PS51217"/>
    </source>
</evidence>
<keyword evidence="5 15" id="KW-0347">Helicase</keyword>
<dbReference type="InterPro" id="IPR014016">
    <property type="entry name" value="UvrD-like_ATP-bd"/>
</dbReference>
<dbReference type="SUPFAM" id="SSF52540">
    <property type="entry name" value="P-loop containing nucleoside triphosphate hydrolases"/>
    <property type="match status" value="1"/>
</dbReference>
<keyword evidence="7 15" id="KW-0067">ATP-binding</keyword>
<evidence type="ECO:0000256" key="9">
    <source>
        <dbReference type="ARBA" id="ARBA00023204"/>
    </source>
</evidence>
<dbReference type="Gene3D" id="3.40.50.300">
    <property type="entry name" value="P-loop containing nucleotide triphosphate hydrolases"/>
    <property type="match status" value="4"/>
</dbReference>
<dbReference type="InterPro" id="IPR014017">
    <property type="entry name" value="DNA_helicase_UvrD-like_C"/>
</dbReference>
<comment type="catalytic activity">
    <reaction evidence="14">
        <text>ATP + H2O = ADP + phosphate + H(+)</text>
        <dbReference type="Rhea" id="RHEA:13065"/>
        <dbReference type="ChEBI" id="CHEBI:15377"/>
        <dbReference type="ChEBI" id="CHEBI:15378"/>
        <dbReference type="ChEBI" id="CHEBI:30616"/>
        <dbReference type="ChEBI" id="CHEBI:43474"/>
        <dbReference type="ChEBI" id="CHEBI:456216"/>
        <dbReference type="EC" id="5.6.2.4"/>
    </reaction>
</comment>
<sequence length="1127" mass="122785">MIRDEATQRQVDAAEPGNSTWLAANAGSGKTRVLTDRVARLLLEGVDPSHILCLTYTKAAATEMQNRLFRRLGGWAMLAEPLLRDELRALGADDQLDTEALQQARTLFARAIETPGGLRIQTIHSFCAALLRRFPLEAGVSPQFQEMEDRAAQLMRAELLDRMADGPQAGLVHGIAPFISMDDDTHKLLAQIAGMAEHFATPRTPQDIRAAYGLGAGQDHAAMLGQVFLGSETDLCAALQEPLKAGGKTDQTLAEGLAACTAPDLAGFAALKGALLTDAGTIRKTLGTKGVRTAHGTLFEKLDQLAARVEGALEAERALACTARDIALHAFAQPFLKEYKAEKERRGWLDFDDLITRARDLLSDPKVADWVLYRLDGGIDHILVDEAQDTSPVQWQVIERLAHEFTSGEGARAEVRRTIFVVGDKKQSIYSFQGADPSEFDRMREDFADRLRRTDAPLVPMTLEFSFRSAEPILRLVDNTFMDAEASGFAADQKHRAFKAAMPGRVDLWPVVETIKEEKPGPWFEPVDRVGQTHATVILARRVAQFVRRTLDAGTPLPVERGHSGEYQARPVHAGDFLILVRSRARLFKEIIRACKQEGIPIAGADRLKVMAELAVRDIIAVLRFLATPEDDLSLATLLRSPLFGWSEQALFTLSHGRKGYLWETLRARREAHPETLAVLDDMLGQTDFLRPYDLIERLLTRHRGRRLLIGRLGPEAEDGINALLQQALAYEQSAVPSLTGFLEWAQADDLQIKRAPDSAGEVLRVMTVHGAKGLEAPIVILPDCAQPDTALRGAFLTDADGPLWKAGAKEQPARQTAAVEAAKLKEAQERDRLLYVALTRAEKWLVVAAAGELGKEGLSWHEKVRRGMQASGAVEQVFDFGETGAKTGLRLGEADFATLPLVTHDRPTPESVALPPQLMAPAPAPERRVGTRSPSDLGGAKALPGASGDTEDRAKLRGTLVHLFLEHLAPLAAEARGPVSEPLVSSLSDQHAATFPAEELRALRDEALALLSAPPLAEVFAPDALAEVPVTADLGPVGRVHGVIDRLVIAPDRVLAVDFKTNRTTPDSAGDTPEGLLRQMGAYAAAMGQLYPDRRIETAILWTCSGRLMPLPHDLVTAALQRAASP</sequence>
<evidence type="ECO:0000313" key="20">
    <source>
        <dbReference type="Proteomes" id="UP000596387"/>
    </source>
</evidence>
<dbReference type="Gene3D" id="1.10.486.10">
    <property type="entry name" value="PCRA, domain 4"/>
    <property type="match status" value="1"/>
</dbReference>
<dbReference type="Pfam" id="PF00580">
    <property type="entry name" value="UvrD-helicase"/>
    <property type="match status" value="1"/>
</dbReference>
<evidence type="ECO:0000256" key="1">
    <source>
        <dbReference type="ARBA" id="ARBA00022722"/>
    </source>
</evidence>
<dbReference type="InterPro" id="IPR011604">
    <property type="entry name" value="PDDEXK-like_dom_sf"/>
</dbReference>
<dbReference type="InterPro" id="IPR011335">
    <property type="entry name" value="Restrct_endonuc-II-like"/>
</dbReference>
<keyword evidence="1" id="KW-0540">Nuclease</keyword>
<gene>
    <name evidence="19" type="primary">addA</name>
    <name evidence="19" type="ORF">GQA70_19115</name>
</gene>
<keyword evidence="8" id="KW-0238">DNA-binding</keyword>
<evidence type="ECO:0000256" key="10">
    <source>
        <dbReference type="ARBA" id="ARBA00023235"/>
    </source>
</evidence>
<dbReference type="RefSeq" id="WP_251374150.1">
    <property type="nucleotide sequence ID" value="NZ_CP047166.1"/>
</dbReference>
<keyword evidence="2 15" id="KW-0547">Nucleotide-binding</keyword>
<name>A0ABX7FDU1_9RHOB</name>
<evidence type="ECO:0000256" key="11">
    <source>
        <dbReference type="ARBA" id="ARBA00034617"/>
    </source>
</evidence>
<dbReference type="GO" id="GO:0004386">
    <property type="term" value="F:helicase activity"/>
    <property type="evidence" value="ECO:0007669"/>
    <property type="project" value="UniProtKB-KW"/>
</dbReference>
<dbReference type="Pfam" id="PF13361">
    <property type="entry name" value="UvrD_C"/>
    <property type="match status" value="1"/>
</dbReference>
<keyword evidence="6" id="KW-0269">Exonuclease</keyword>
<protein>
    <recommendedName>
        <fullName evidence="12">DNA 3'-5' helicase</fullName>
        <ecNumber evidence="12">5.6.2.4</ecNumber>
    </recommendedName>
    <alternativeName>
        <fullName evidence="13">DNA 3'-5' helicase II</fullName>
    </alternativeName>
</protein>
<feature type="domain" description="UvrD-like helicase C-terminal" evidence="18">
    <location>
        <begin position="489"/>
        <end position="774"/>
    </location>
</feature>
<evidence type="ECO:0000256" key="16">
    <source>
        <dbReference type="SAM" id="MobiDB-lite"/>
    </source>
</evidence>
<evidence type="ECO:0000256" key="6">
    <source>
        <dbReference type="ARBA" id="ARBA00022839"/>
    </source>
</evidence>
<dbReference type="PANTHER" id="PTHR11070">
    <property type="entry name" value="UVRD / RECB / PCRA DNA HELICASE FAMILY MEMBER"/>
    <property type="match status" value="1"/>
</dbReference>
<dbReference type="InterPro" id="IPR038726">
    <property type="entry name" value="PDDEXK_AddAB-type"/>
</dbReference>
<dbReference type="PROSITE" id="PS51198">
    <property type="entry name" value="UVRD_HELICASE_ATP_BIND"/>
    <property type="match status" value="1"/>
</dbReference>
<reference evidence="19 20" key="1">
    <citation type="submission" date="2019-12" db="EMBL/GenBank/DDBJ databases">
        <title>Complete Genome Sequence of a Quorum-Sensing Bacterium,Rhodobacteraceae bacterium C31, Isolated from a marine microalgae symbiotic bacteria.</title>
        <authorList>
            <person name="Zhang Y."/>
        </authorList>
    </citation>
    <scope>NUCLEOTIDE SEQUENCE [LARGE SCALE GENOMIC DNA]</scope>
    <source>
        <strain evidence="19 20">C31</strain>
    </source>
</reference>
<dbReference type="PANTHER" id="PTHR11070:SF2">
    <property type="entry name" value="ATP-DEPENDENT DNA HELICASE SRS2"/>
    <property type="match status" value="1"/>
</dbReference>
<keyword evidence="10" id="KW-0413">Isomerase</keyword>
<organism evidence="19 20">
    <name type="scientific">Ponticoccus alexandrii</name>
    <dbReference type="NCBI Taxonomy" id="1943633"/>
    <lineage>
        <taxon>Bacteria</taxon>
        <taxon>Pseudomonadati</taxon>
        <taxon>Pseudomonadota</taxon>
        <taxon>Alphaproteobacteria</taxon>
        <taxon>Rhodobacterales</taxon>
        <taxon>Roseobacteraceae</taxon>
        <taxon>Ponticoccus</taxon>
    </lineage>
</organism>
<feature type="domain" description="UvrD-like helicase ATP-binding" evidence="17">
    <location>
        <begin position="3"/>
        <end position="470"/>
    </location>
</feature>
<proteinExistence type="predicted"/>
<dbReference type="EC" id="5.6.2.4" evidence="12"/>
<dbReference type="Gene3D" id="3.90.320.10">
    <property type="match status" value="1"/>
</dbReference>
<keyword evidence="4 15" id="KW-0378">Hydrolase</keyword>
<dbReference type="Proteomes" id="UP000596387">
    <property type="component" value="Chromosome"/>
</dbReference>
<evidence type="ECO:0000259" key="17">
    <source>
        <dbReference type="PROSITE" id="PS51198"/>
    </source>
</evidence>
<dbReference type="EMBL" id="CP047166">
    <property type="protein sequence ID" value="QRF68234.1"/>
    <property type="molecule type" value="Genomic_DNA"/>
</dbReference>
<evidence type="ECO:0000256" key="5">
    <source>
        <dbReference type="ARBA" id="ARBA00022806"/>
    </source>
</evidence>
<comment type="catalytic activity">
    <reaction evidence="11">
        <text>Couples ATP hydrolysis with the unwinding of duplex DNA by translocating in the 3'-5' direction.</text>
        <dbReference type="EC" id="5.6.2.4"/>
    </reaction>
</comment>
<evidence type="ECO:0000256" key="12">
    <source>
        <dbReference type="ARBA" id="ARBA00034808"/>
    </source>
</evidence>
<evidence type="ECO:0000256" key="4">
    <source>
        <dbReference type="ARBA" id="ARBA00022801"/>
    </source>
</evidence>
<evidence type="ECO:0000256" key="3">
    <source>
        <dbReference type="ARBA" id="ARBA00022763"/>
    </source>
</evidence>
<evidence type="ECO:0000256" key="8">
    <source>
        <dbReference type="ARBA" id="ARBA00023125"/>
    </source>
</evidence>
<evidence type="ECO:0000256" key="13">
    <source>
        <dbReference type="ARBA" id="ARBA00034923"/>
    </source>
</evidence>
<evidence type="ECO:0000313" key="19">
    <source>
        <dbReference type="EMBL" id="QRF68234.1"/>
    </source>
</evidence>
<dbReference type="PROSITE" id="PS51217">
    <property type="entry name" value="UVRD_HELICASE_CTER"/>
    <property type="match status" value="1"/>
</dbReference>
<feature type="binding site" evidence="15">
    <location>
        <begin position="24"/>
        <end position="31"/>
    </location>
    <ligand>
        <name>ATP</name>
        <dbReference type="ChEBI" id="CHEBI:30616"/>
    </ligand>
</feature>
<accession>A0ABX7FDU1</accession>